<dbReference type="Proteomes" id="UP000673552">
    <property type="component" value="Unassembled WGS sequence"/>
</dbReference>
<feature type="region of interest" description="Disordered" evidence="1">
    <location>
        <begin position="1"/>
        <end position="42"/>
    </location>
</feature>
<proteinExistence type="predicted"/>
<reference evidence="3" key="1">
    <citation type="journal article" date="2021" name="Microbiol. Resour. Announc.">
        <title>LGAAP: Leishmaniinae Genome Assembly and Annotation Pipeline.</title>
        <authorList>
            <person name="Almutairi H."/>
            <person name="Urbaniak M.D."/>
            <person name="Bates M.D."/>
            <person name="Jariyapan N."/>
            <person name="Kwakye-Nuako G."/>
            <person name="Thomaz-Soccol V."/>
            <person name="Al-Salem W.S."/>
            <person name="Dillon R.J."/>
            <person name="Bates P.A."/>
            <person name="Gatherer D."/>
        </authorList>
    </citation>
    <scope>NUCLEOTIDE SEQUENCE [LARGE SCALE GENOMIC DNA]</scope>
</reference>
<dbReference type="GeneID" id="92513845"/>
<feature type="compositionally biased region" description="Low complexity" evidence="1">
    <location>
        <begin position="158"/>
        <end position="173"/>
    </location>
</feature>
<dbReference type="KEGG" id="lmat:92513845"/>
<feature type="compositionally biased region" description="Low complexity" evidence="1">
    <location>
        <begin position="1"/>
        <end position="20"/>
    </location>
</feature>
<gene>
    <name evidence="2" type="ORF">LSCM1_03800</name>
</gene>
<feature type="compositionally biased region" description="Low complexity" evidence="1">
    <location>
        <begin position="184"/>
        <end position="200"/>
    </location>
</feature>
<comment type="caution">
    <text evidence="2">The sequence shown here is derived from an EMBL/GenBank/DDBJ whole genome shotgun (WGS) entry which is preliminary data.</text>
</comment>
<dbReference type="AlphaFoldDB" id="A0A836KFR8"/>
<feature type="region of interest" description="Disordered" evidence="1">
    <location>
        <begin position="362"/>
        <end position="488"/>
    </location>
</feature>
<feature type="region of interest" description="Disordered" evidence="1">
    <location>
        <begin position="156"/>
        <end position="200"/>
    </location>
</feature>
<feature type="compositionally biased region" description="Low complexity" evidence="1">
    <location>
        <begin position="633"/>
        <end position="643"/>
    </location>
</feature>
<dbReference type="OrthoDB" id="267465at2759"/>
<name>A0A836KFR8_9TRYP</name>
<dbReference type="RefSeq" id="XP_067176701.1">
    <property type="nucleotide sequence ID" value="XM_067321333.1"/>
</dbReference>
<protein>
    <submittedName>
        <fullName evidence="2">Uncharacterized protein</fullName>
    </submittedName>
</protein>
<feature type="compositionally biased region" description="Low complexity" evidence="1">
    <location>
        <begin position="425"/>
        <end position="441"/>
    </location>
</feature>
<feature type="compositionally biased region" description="Low complexity" evidence="1">
    <location>
        <begin position="608"/>
        <end position="625"/>
    </location>
</feature>
<feature type="compositionally biased region" description="Polar residues" evidence="1">
    <location>
        <begin position="380"/>
        <end position="390"/>
    </location>
</feature>
<feature type="compositionally biased region" description="Basic and acidic residues" evidence="1">
    <location>
        <begin position="557"/>
        <end position="574"/>
    </location>
</feature>
<evidence type="ECO:0000313" key="3">
    <source>
        <dbReference type="Proteomes" id="UP000673552"/>
    </source>
</evidence>
<organism evidence="2 3">
    <name type="scientific">Leishmania martiniquensis</name>
    <dbReference type="NCBI Taxonomy" id="1580590"/>
    <lineage>
        <taxon>Eukaryota</taxon>
        <taxon>Discoba</taxon>
        <taxon>Euglenozoa</taxon>
        <taxon>Kinetoplastea</taxon>
        <taxon>Metakinetoplastina</taxon>
        <taxon>Trypanosomatida</taxon>
        <taxon>Trypanosomatidae</taxon>
        <taxon>Leishmaniinae</taxon>
        <taxon>Leishmania</taxon>
    </lineage>
</organism>
<accession>A0A836KFR8</accession>
<evidence type="ECO:0000256" key="1">
    <source>
        <dbReference type="SAM" id="MobiDB-lite"/>
    </source>
</evidence>
<dbReference type="EMBL" id="JAFEUZ010000030">
    <property type="protein sequence ID" value="KAG5472401.1"/>
    <property type="molecule type" value="Genomic_DNA"/>
</dbReference>
<sequence>MSQSSLPSSSASECASVPLSDGSGAALHVSPSLPVADDDNTTTTLMATPSVVASFSIDGDGGAGAPPVSSESVRPLAVSLSDSSAVTETMLATNDGPHQAPEALPRLLRQPNIAAKLSRGLSADVGVTEYEGETCALPTTLPASVSLSCDDPESLGVAAPSLPPRASSSSASSTEVSDLPTWQPGAASSLPSAVPAPSPESSALLVSTVAEGEVCHSDISDLSPTGFLSTASDSLSLLSPQETAGETCIAAFGSAETPAREERTHVGIVPYSDVAAASPLIHEGVAPSVGQGAAHSPSPPPTPHVMSANTSEEGKMAVHLPLAGNLEAGVCGCKVPVDVAEAHAALGGLPLTELSCSLSTVAASTNGSDSPTVDGGPASGVSTNATTPPARQSEATEKLTLPDASGSVEIGSGGQDGDQDGLRIAGAAPPATAKAAKAPSASRKRRLVAVAGPNRQPHRAVRRTEGEWKSAEEAESTSPLTTRTEIGKRSASIQVHALAVMSSSLGVREGEGPHEGKKLNVPRRRGEVHGGEAGDDDPGGLAAATEQEGLAAGAQKCEGRSVPDEYGEEAERANDPSPPDATMVVSPGHIDAIGGEQGPLELPPPSPAATGASAATDTTATTPSPVRHLTTEASAPKSSASSAKLKKSTRDAPRAVIKEAGAPAPLSASLKPVLNLAGVNVQALLAGGADPPPLYTRRQRRTRRRSALDEDHPLFAEHRDLWEHDATGRILPRAPFASDADVLSSLTEWTDSPALVYAQLLWRYAPAPFLKLAIRDSDTTPYAKVEPKVEFGTSMKEERME</sequence>
<feature type="region of interest" description="Disordered" evidence="1">
    <location>
        <begin position="287"/>
        <end position="308"/>
    </location>
</feature>
<feature type="region of interest" description="Disordered" evidence="1">
    <location>
        <begin position="504"/>
        <end position="652"/>
    </location>
</feature>
<reference evidence="3" key="2">
    <citation type="journal article" date="2021" name="Sci. Data">
        <title>Chromosome-scale genome sequencing, assembly and annotation of six genomes from subfamily Leishmaniinae.</title>
        <authorList>
            <person name="Almutairi H."/>
            <person name="Urbaniak M.D."/>
            <person name="Bates M.D."/>
            <person name="Jariyapan N."/>
            <person name="Kwakye-Nuako G."/>
            <person name="Thomaz Soccol V."/>
            <person name="Al-Salem W.S."/>
            <person name="Dillon R.J."/>
            <person name="Bates P.A."/>
            <person name="Gatherer D."/>
        </authorList>
    </citation>
    <scope>NUCLEOTIDE SEQUENCE [LARGE SCALE GENOMIC DNA]</scope>
</reference>
<feature type="region of interest" description="Disordered" evidence="1">
    <location>
        <begin position="56"/>
        <end position="83"/>
    </location>
</feature>
<feature type="compositionally biased region" description="Polar residues" evidence="1">
    <location>
        <begin position="362"/>
        <end position="371"/>
    </location>
</feature>
<evidence type="ECO:0000313" key="2">
    <source>
        <dbReference type="EMBL" id="KAG5472401.1"/>
    </source>
</evidence>
<keyword evidence="3" id="KW-1185">Reference proteome</keyword>
<feature type="compositionally biased region" description="Basic and acidic residues" evidence="1">
    <location>
        <begin position="508"/>
        <end position="532"/>
    </location>
</feature>
<feature type="compositionally biased region" description="Basic and acidic residues" evidence="1">
    <location>
        <begin position="462"/>
        <end position="472"/>
    </location>
</feature>